<dbReference type="GO" id="GO:0008270">
    <property type="term" value="F:zinc ion binding"/>
    <property type="evidence" value="ECO:0007669"/>
    <property type="project" value="UniProtKB-KW"/>
</dbReference>
<dbReference type="SUPFAM" id="SSF63748">
    <property type="entry name" value="Tudor/PWWP/MBT"/>
    <property type="match status" value="1"/>
</dbReference>
<dbReference type="AlphaFoldDB" id="A0AAP0IWS2"/>
<evidence type="ECO:0000313" key="4">
    <source>
        <dbReference type="EMBL" id="KAK9121966.1"/>
    </source>
</evidence>
<sequence length="496" mass="56364">MKMKKRRRRRKYECYQFPRKLDARKYSSSRSSLTSIHEPVIEVEKCMDLIEIHESGKTIGLPTVDRSRDSVEKRRGFYRPEDFVLGDIVWAKSGKRYPAWPAIVIDPMLQAPDAVLSSCIPGAICVMFFGYSGNGNRRDYAWVKHGMIFPFIDYVDRFQGQTQLHKSKPSDFRMAIEEAFLAENGFADMYIGNTSIIVGQSDYNKCNPGGIVEATDSNQDQECHSQNQASVAKFLSPSLFPPRSENQATDFQLLLPCYAFLSSWGKALLNVFEKKKTQPCHGCGFRLPLKTAKNAKGSTLKGQILCKHCTKVKCDGCKVWVHAECDKISSNLFKDLEDIDYYCPDCKAKFNFELSDSEKLQPKSASKKSNDNFSLPDRVLVVCTGMEGIYFPSLHLSLVMFISKDEPVYISRRAMLGAFNDGFLSSLRLMLQVSEHYERGVVSENNIKRPSIKERKLKLLSFLQDVKLRFIKNAMGQEMLKISHLGFAELVKLLVS</sequence>
<dbReference type="CDD" id="cd20143">
    <property type="entry name" value="PWWP_AtATX3-like"/>
    <property type="match status" value="1"/>
</dbReference>
<organism evidence="4 5">
    <name type="scientific">Stephania yunnanensis</name>
    <dbReference type="NCBI Taxonomy" id="152371"/>
    <lineage>
        <taxon>Eukaryota</taxon>
        <taxon>Viridiplantae</taxon>
        <taxon>Streptophyta</taxon>
        <taxon>Embryophyta</taxon>
        <taxon>Tracheophyta</taxon>
        <taxon>Spermatophyta</taxon>
        <taxon>Magnoliopsida</taxon>
        <taxon>Ranunculales</taxon>
        <taxon>Menispermaceae</taxon>
        <taxon>Menispermoideae</taxon>
        <taxon>Cissampelideae</taxon>
        <taxon>Stephania</taxon>
    </lineage>
</organism>
<dbReference type="InterPro" id="IPR011011">
    <property type="entry name" value="Znf_FYVE_PHD"/>
</dbReference>
<reference evidence="4 5" key="1">
    <citation type="submission" date="2024-01" db="EMBL/GenBank/DDBJ databases">
        <title>Genome assemblies of Stephania.</title>
        <authorList>
            <person name="Yang L."/>
        </authorList>
    </citation>
    <scope>NUCLEOTIDE SEQUENCE [LARGE SCALE GENOMIC DNA]</scope>
    <source>
        <strain evidence="4">YNDBR</strain>
        <tissue evidence="4">Leaf</tissue>
    </source>
</reference>
<evidence type="ECO:0000313" key="5">
    <source>
        <dbReference type="Proteomes" id="UP001420932"/>
    </source>
</evidence>
<dbReference type="SMART" id="SM00293">
    <property type="entry name" value="PWWP"/>
    <property type="match status" value="1"/>
</dbReference>
<dbReference type="InterPro" id="IPR000313">
    <property type="entry name" value="PWWP_dom"/>
</dbReference>
<comment type="caution">
    <text evidence="4">The sequence shown here is derived from an EMBL/GenBank/DDBJ whole genome shotgun (WGS) entry which is preliminary data.</text>
</comment>
<evidence type="ECO:0000256" key="2">
    <source>
        <dbReference type="ARBA" id="ARBA00022833"/>
    </source>
</evidence>
<dbReference type="Gene3D" id="2.30.30.140">
    <property type="match status" value="1"/>
</dbReference>
<dbReference type="Gene3D" id="3.30.40.10">
    <property type="entry name" value="Zinc/RING finger domain, C3HC4 (zinc finger)"/>
    <property type="match status" value="1"/>
</dbReference>
<keyword evidence="2" id="KW-0862">Zinc</keyword>
<dbReference type="InterPro" id="IPR013083">
    <property type="entry name" value="Znf_RING/FYVE/PHD"/>
</dbReference>
<evidence type="ECO:0000259" key="3">
    <source>
        <dbReference type="PROSITE" id="PS50812"/>
    </source>
</evidence>
<dbReference type="Proteomes" id="UP001420932">
    <property type="component" value="Unassembled WGS sequence"/>
</dbReference>
<protein>
    <recommendedName>
        <fullName evidence="3">PWWP domain-containing protein</fullName>
    </recommendedName>
</protein>
<name>A0AAP0IWS2_9MAGN</name>
<accession>A0AAP0IWS2</accession>
<dbReference type="SUPFAM" id="SSF57903">
    <property type="entry name" value="FYVE/PHD zinc finger"/>
    <property type="match status" value="1"/>
</dbReference>
<gene>
    <name evidence="4" type="ORF">Syun_019583</name>
</gene>
<feature type="domain" description="PWWP" evidence="3">
    <location>
        <begin position="85"/>
        <end position="154"/>
    </location>
</feature>
<dbReference type="Pfam" id="PF00855">
    <property type="entry name" value="PWWP"/>
    <property type="match status" value="1"/>
</dbReference>
<keyword evidence="5" id="KW-1185">Reference proteome</keyword>
<dbReference type="PROSITE" id="PS50812">
    <property type="entry name" value="PWWP"/>
    <property type="match status" value="1"/>
</dbReference>
<evidence type="ECO:0000256" key="1">
    <source>
        <dbReference type="ARBA" id="ARBA00022771"/>
    </source>
</evidence>
<keyword evidence="1" id="KW-0863">Zinc-finger</keyword>
<proteinExistence type="predicted"/>
<dbReference type="EMBL" id="JBBNAF010000008">
    <property type="protein sequence ID" value="KAK9121966.1"/>
    <property type="molecule type" value="Genomic_DNA"/>
</dbReference>
<dbReference type="CDD" id="cd15517">
    <property type="entry name" value="PHD_TCF19_like"/>
    <property type="match status" value="1"/>
</dbReference>
<keyword evidence="1" id="KW-0479">Metal-binding</keyword>